<dbReference type="NCBIfam" id="TIGR00815">
    <property type="entry name" value="sulP"/>
    <property type="match status" value="1"/>
</dbReference>
<protein>
    <recommendedName>
        <fullName evidence="6">STAS domain-containing protein</fullName>
    </recommendedName>
</protein>
<feature type="transmembrane region" description="Helical" evidence="5">
    <location>
        <begin position="492"/>
        <end position="517"/>
    </location>
</feature>
<evidence type="ECO:0000313" key="8">
    <source>
        <dbReference type="Proteomes" id="UP000494206"/>
    </source>
</evidence>
<dbReference type="SUPFAM" id="SSF52091">
    <property type="entry name" value="SpoIIaa-like"/>
    <property type="match status" value="1"/>
</dbReference>
<feature type="transmembrane region" description="Helical" evidence="5">
    <location>
        <begin position="226"/>
        <end position="248"/>
    </location>
</feature>
<feature type="transmembrane region" description="Helical" evidence="5">
    <location>
        <begin position="193"/>
        <end position="214"/>
    </location>
</feature>
<dbReference type="InterPro" id="IPR002645">
    <property type="entry name" value="STAS_dom"/>
</dbReference>
<evidence type="ECO:0000313" key="7">
    <source>
        <dbReference type="EMBL" id="CAB3398586.1"/>
    </source>
</evidence>
<dbReference type="Gene3D" id="3.30.750.24">
    <property type="entry name" value="STAS domain"/>
    <property type="match status" value="1"/>
</dbReference>
<feature type="transmembrane region" description="Helical" evidence="5">
    <location>
        <begin position="353"/>
        <end position="375"/>
    </location>
</feature>
<feature type="transmembrane region" description="Helical" evidence="5">
    <location>
        <begin position="76"/>
        <end position="97"/>
    </location>
</feature>
<feature type="domain" description="STAS" evidence="6">
    <location>
        <begin position="545"/>
        <end position="725"/>
    </location>
</feature>
<dbReference type="OrthoDB" id="288203at2759"/>
<dbReference type="PANTHER" id="PTHR11814">
    <property type="entry name" value="SULFATE TRANSPORTER"/>
    <property type="match status" value="1"/>
</dbReference>
<reference evidence="7 8" key="1">
    <citation type="submission" date="2020-04" db="EMBL/GenBank/DDBJ databases">
        <authorList>
            <person name="Laetsch R D."/>
            <person name="Stevens L."/>
            <person name="Kumar S."/>
            <person name="Blaxter L. M."/>
        </authorList>
    </citation>
    <scope>NUCLEOTIDE SEQUENCE [LARGE SCALE GENOMIC DNA]</scope>
</reference>
<dbReference type="InterPro" id="IPR001902">
    <property type="entry name" value="SLC26A/SulP_fam"/>
</dbReference>
<comment type="subcellular location">
    <subcellularLocation>
        <location evidence="1">Membrane</location>
        <topology evidence="1">Multi-pass membrane protein</topology>
    </subcellularLocation>
</comment>
<evidence type="ECO:0000256" key="2">
    <source>
        <dbReference type="ARBA" id="ARBA00022692"/>
    </source>
</evidence>
<feature type="transmembrane region" description="Helical" evidence="5">
    <location>
        <begin position="312"/>
        <end position="332"/>
    </location>
</feature>
<dbReference type="Proteomes" id="UP000494206">
    <property type="component" value="Unassembled WGS sequence"/>
</dbReference>
<keyword evidence="4 5" id="KW-0472">Membrane</keyword>
<dbReference type="Pfam" id="PF00916">
    <property type="entry name" value="Sulfate_transp"/>
    <property type="match status" value="1"/>
</dbReference>
<dbReference type="PROSITE" id="PS50801">
    <property type="entry name" value="STAS"/>
    <property type="match status" value="1"/>
</dbReference>
<dbReference type="InterPro" id="IPR011547">
    <property type="entry name" value="SLC26A/SulP_dom"/>
</dbReference>
<organism evidence="7 8">
    <name type="scientific">Caenorhabditis bovis</name>
    <dbReference type="NCBI Taxonomy" id="2654633"/>
    <lineage>
        <taxon>Eukaryota</taxon>
        <taxon>Metazoa</taxon>
        <taxon>Ecdysozoa</taxon>
        <taxon>Nematoda</taxon>
        <taxon>Chromadorea</taxon>
        <taxon>Rhabditida</taxon>
        <taxon>Rhabditina</taxon>
        <taxon>Rhabditomorpha</taxon>
        <taxon>Rhabditoidea</taxon>
        <taxon>Rhabditidae</taxon>
        <taxon>Peloderinae</taxon>
        <taxon>Caenorhabditis</taxon>
    </lineage>
</organism>
<dbReference type="EMBL" id="CADEPM010000001">
    <property type="protein sequence ID" value="CAB3398586.1"/>
    <property type="molecule type" value="Genomic_DNA"/>
</dbReference>
<evidence type="ECO:0000256" key="3">
    <source>
        <dbReference type="ARBA" id="ARBA00022989"/>
    </source>
</evidence>
<dbReference type="GO" id="GO:0016020">
    <property type="term" value="C:membrane"/>
    <property type="evidence" value="ECO:0007669"/>
    <property type="project" value="UniProtKB-SubCell"/>
</dbReference>
<dbReference type="CDD" id="cd07042">
    <property type="entry name" value="STAS_SulP_like_sulfate_transporter"/>
    <property type="match status" value="1"/>
</dbReference>
<dbReference type="Pfam" id="PF01740">
    <property type="entry name" value="STAS"/>
    <property type="match status" value="1"/>
</dbReference>
<sequence>MHIRSVNISLDDRDKEMDHDKYMKNFYNESVDEKRRPSFKQRKAMNQVQFDELYDYSKPDGENQMKRNFKKFLRHYYDPFTSLSAFKTFVLGVLPIIDWLPKYDWKRDLAADVIGGFTVGVMHVPQGIAYAILAKQPPINGLYTSLFGPMIYMLFGTSRHSSLGTFAVVSLMTSIAVDKVLDGGEQVTATASEVACTLCLTIGLILLVMALLRLQFLTTYMSDQVIAGFTTGASVHVLVSQLSGLLGIRGLPKRNGAFYLFMNLVDIATNIDRANFWCCAISIAAIVVLHVGKEYLNPMFKKATNCNVPLPFELLVVILSTIFVYATQIHITDNIKVVSQIPTDIPNVSLPNFNLIPTILPEAISITIVSVAVHLSISKMLAKKLSYELDAGQELFANSFASIGSCFFPVFPFSCSLSRTLVAVGAGVVTQLSILFSSILVLAVMLYFGQFLETLPMCALAAIIVFNLQGMLKKLIDLRDLWRVAKIDFSIWIVSFASTVIIDVSEGLIISVGFALFTTVLREQYPKWHLLASVQGTPDFRDAERYGETVYYKGICLFRFDAPLLFHNVECFKKAVDKAYFEWQKSHEFYVLREERGVILKPTMEEISDDGKECAIKDNQSIPKEEMLSRHFIVDCSGFTFIDLMGVSALKEVNAFKTLDLTSNFKTCANQKKLQVFSDMRKRGILVYFANAKAPVRELFEKCNFYQFVPKTNFYPTMRDATSIARERQLELGFKDTDYVPEHDRLTEVLSSHPM</sequence>
<gene>
    <name evidence="7" type="ORF">CBOVIS_LOCUS1843</name>
</gene>
<accession>A0A8S1EAK3</accession>
<feature type="transmembrane region" description="Helical" evidence="5">
    <location>
        <begin position="454"/>
        <end position="472"/>
    </location>
</feature>
<evidence type="ECO:0000256" key="4">
    <source>
        <dbReference type="ARBA" id="ARBA00023136"/>
    </source>
</evidence>
<name>A0A8S1EAK3_9PELO</name>
<feature type="transmembrane region" description="Helical" evidence="5">
    <location>
        <begin position="109"/>
        <end position="133"/>
    </location>
</feature>
<dbReference type="GO" id="GO:0055085">
    <property type="term" value="P:transmembrane transport"/>
    <property type="evidence" value="ECO:0007669"/>
    <property type="project" value="InterPro"/>
</dbReference>
<keyword evidence="8" id="KW-1185">Reference proteome</keyword>
<dbReference type="AlphaFoldDB" id="A0A8S1EAK3"/>
<evidence type="ECO:0000256" key="1">
    <source>
        <dbReference type="ARBA" id="ARBA00004141"/>
    </source>
</evidence>
<keyword evidence="2 5" id="KW-0812">Transmembrane</keyword>
<proteinExistence type="predicted"/>
<feature type="transmembrane region" description="Helical" evidence="5">
    <location>
        <begin position="274"/>
        <end position="292"/>
    </location>
</feature>
<evidence type="ECO:0000256" key="5">
    <source>
        <dbReference type="SAM" id="Phobius"/>
    </source>
</evidence>
<feature type="transmembrane region" description="Helical" evidence="5">
    <location>
        <begin position="421"/>
        <end position="448"/>
    </location>
</feature>
<dbReference type="InterPro" id="IPR036513">
    <property type="entry name" value="STAS_dom_sf"/>
</dbReference>
<feature type="transmembrane region" description="Helical" evidence="5">
    <location>
        <begin position="140"/>
        <end position="157"/>
    </location>
</feature>
<evidence type="ECO:0000259" key="6">
    <source>
        <dbReference type="PROSITE" id="PS50801"/>
    </source>
</evidence>
<comment type="caution">
    <text evidence="7">The sequence shown here is derived from an EMBL/GenBank/DDBJ whole genome shotgun (WGS) entry which is preliminary data.</text>
</comment>
<keyword evidence="3 5" id="KW-1133">Transmembrane helix</keyword>